<feature type="compositionally biased region" description="Polar residues" evidence="1">
    <location>
        <begin position="203"/>
        <end position="218"/>
    </location>
</feature>
<proteinExistence type="predicted"/>
<dbReference type="EMBL" id="CP099428">
    <property type="protein sequence ID" value="USW58774.1"/>
    <property type="molecule type" value="Genomic_DNA"/>
</dbReference>
<feature type="region of interest" description="Disordered" evidence="1">
    <location>
        <begin position="130"/>
        <end position="157"/>
    </location>
</feature>
<evidence type="ECO:0000313" key="2">
    <source>
        <dbReference type="EMBL" id="USW58774.1"/>
    </source>
</evidence>
<dbReference type="Proteomes" id="UP001056384">
    <property type="component" value="Chromosome 11"/>
</dbReference>
<name>A0A9Q9B0L7_9PEZI</name>
<dbReference type="AlphaFoldDB" id="A0A9Q9B0L7"/>
<evidence type="ECO:0000313" key="3">
    <source>
        <dbReference type="Proteomes" id="UP001056384"/>
    </source>
</evidence>
<accession>A0A9Q9B0L7</accession>
<sequence length="557" mass="62078">MPRDKRKPKAPPSNAKAMCDILHLLDTSSPNLFTKEQRVAWIEEHLLRHHSYPYPGTKKDVGKHHTAESLHEAITYAVRDGKKDEFKDSTKGEKAIGMFFSVGKDMLKREYLVGIGYEVTVGTEVSRLKEDDDQLHDLPQPTDEAEAARPTPARARPSCWKALERKVTAPWAGGGDIVYASTSRVTCQNSQSLADQAPKTLDSEPQLSAPSTQQSPATQEVPRLLRIEHGEPHEEQYAIVYEPVKPILSPGKRKYHVIESDPYYGEPSATRQVSSPPPDEKTGRLLDVIIRQDLIRLRETIAELSKSLCAAHTPVHLKGWPSPALLHVYADVFGCSRWRHIFEDLVERSGMQSFALLQAVIWTFLDLHIFRPPLPWPRLTAESILDDSATAIESAIARWKHEVGTVLCKISLERLQDVVFINSTIKPTAESQVAKFKAVVSEHLADDSISPFPGVRRIIAPREVATLQRICEAALILKGRMDAEPCEYRLIRHKPASPICHGDSPTRHGRAPKRRKDVVALTIAPGLERAEVREGGLNFVDAFVTIEPAMIGSSQAG</sequence>
<keyword evidence="3" id="KW-1185">Reference proteome</keyword>
<protein>
    <submittedName>
        <fullName evidence="2">Uncharacterized protein</fullName>
    </submittedName>
</protein>
<feature type="compositionally biased region" description="Low complexity" evidence="1">
    <location>
        <begin position="148"/>
        <end position="157"/>
    </location>
</feature>
<gene>
    <name evidence="2" type="ORF">Slin15195_G120930</name>
</gene>
<organism evidence="2 3">
    <name type="scientific">Septoria linicola</name>
    <dbReference type="NCBI Taxonomy" id="215465"/>
    <lineage>
        <taxon>Eukaryota</taxon>
        <taxon>Fungi</taxon>
        <taxon>Dikarya</taxon>
        <taxon>Ascomycota</taxon>
        <taxon>Pezizomycotina</taxon>
        <taxon>Dothideomycetes</taxon>
        <taxon>Dothideomycetidae</taxon>
        <taxon>Mycosphaerellales</taxon>
        <taxon>Mycosphaerellaceae</taxon>
        <taxon>Septoria</taxon>
    </lineage>
</organism>
<evidence type="ECO:0000256" key="1">
    <source>
        <dbReference type="SAM" id="MobiDB-lite"/>
    </source>
</evidence>
<feature type="region of interest" description="Disordered" evidence="1">
    <location>
        <begin position="190"/>
        <end position="220"/>
    </location>
</feature>
<reference evidence="2" key="1">
    <citation type="submission" date="2022-06" db="EMBL/GenBank/DDBJ databases">
        <title>Complete genome sequences of two strains of the flax pathogen Septoria linicola.</title>
        <authorList>
            <person name="Lapalu N."/>
            <person name="Simon A."/>
            <person name="Demenou B."/>
            <person name="Paumier D."/>
            <person name="Guillot M.-P."/>
            <person name="Gout L."/>
            <person name="Valade R."/>
        </authorList>
    </citation>
    <scope>NUCLEOTIDE SEQUENCE</scope>
    <source>
        <strain evidence="2">SE15195</strain>
    </source>
</reference>